<dbReference type="RefSeq" id="WP_080522191.1">
    <property type="nucleotide sequence ID" value="NZ_LPUF01000001.1"/>
</dbReference>
<accession>A0A1V8M7N8</accession>
<feature type="signal peptide" evidence="2">
    <location>
        <begin position="1"/>
        <end position="18"/>
    </location>
</feature>
<comment type="caution">
    <text evidence="3">The sequence shown here is derived from an EMBL/GenBank/DDBJ whole genome shotgun (WGS) entry which is preliminary data.</text>
</comment>
<proteinExistence type="predicted"/>
<reference evidence="3 4" key="1">
    <citation type="submission" date="2015-12" db="EMBL/GenBank/DDBJ databases">
        <authorList>
            <person name="Shamseldin A."/>
            <person name="Moawad H."/>
            <person name="Abd El-Rahim W.M."/>
            <person name="Sadowsky M.J."/>
        </authorList>
    </citation>
    <scope>NUCLEOTIDE SEQUENCE [LARGE SCALE GENOMIC DNA]</scope>
    <source>
        <strain evidence="3 4">WF1</strain>
    </source>
</reference>
<dbReference type="STRING" id="1420851.AU255_06840"/>
<dbReference type="Proteomes" id="UP000191980">
    <property type="component" value="Unassembled WGS sequence"/>
</dbReference>
<dbReference type="PROSITE" id="PS51257">
    <property type="entry name" value="PROKAR_LIPOPROTEIN"/>
    <property type="match status" value="1"/>
</dbReference>
<keyword evidence="4" id="KW-1185">Reference proteome</keyword>
<gene>
    <name evidence="3" type="ORF">AU255_06840</name>
</gene>
<organism evidence="3 4">
    <name type="scientific">Methyloprofundus sedimenti</name>
    <dbReference type="NCBI Taxonomy" id="1420851"/>
    <lineage>
        <taxon>Bacteria</taxon>
        <taxon>Pseudomonadati</taxon>
        <taxon>Pseudomonadota</taxon>
        <taxon>Gammaproteobacteria</taxon>
        <taxon>Methylococcales</taxon>
        <taxon>Methylococcaceae</taxon>
        <taxon>Methyloprofundus</taxon>
    </lineage>
</organism>
<feature type="chain" id="PRO_5012235382" evidence="2">
    <location>
        <begin position="19"/>
        <end position="216"/>
    </location>
</feature>
<keyword evidence="1" id="KW-0175">Coiled coil</keyword>
<evidence type="ECO:0000313" key="3">
    <source>
        <dbReference type="EMBL" id="OQK17581.1"/>
    </source>
</evidence>
<evidence type="ECO:0000313" key="4">
    <source>
        <dbReference type="Proteomes" id="UP000191980"/>
    </source>
</evidence>
<dbReference type="Pfam" id="PF11172">
    <property type="entry name" value="DUF2959"/>
    <property type="match status" value="1"/>
</dbReference>
<protein>
    <submittedName>
        <fullName evidence="3">DNA repair protein</fullName>
    </submittedName>
</protein>
<dbReference type="InterPro" id="IPR021342">
    <property type="entry name" value="DUF2959"/>
</dbReference>
<evidence type="ECO:0000256" key="1">
    <source>
        <dbReference type="SAM" id="Coils"/>
    </source>
</evidence>
<feature type="coiled-coil region" evidence="1">
    <location>
        <begin position="127"/>
        <end position="154"/>
    </location>
</feature>
<dbReference type="AlphaFoldDB" id="A0A1V8M7N8"/>
<evidence type="ECO:0000256" key="2">
    <source>
        <dbReference type="SAM" id="SignalP"/>
    </source>
</evidence>
<dbReference type="EMBL" id="LPUF01000001">
    <property type="protein sequence ID" value="OQK17581.1"/>
    <property type="molecule type" value="Genomic_DNA"/>
</dbReference>
<name>A0A1V8M7N8_9GAMM</name>
<sequence>MKLKYLSLLVILSTAALSGCSTMYYNTLDSMGIPKRDIMVHRVEKARDTQEETMEQFQTALEQFTAVTNFDGGDLEKAYDKLNKEYLASVDKAQEVNKRIKDIEDVSGALFKEWEQELDQYSSASLKRSSQQQLNQTQEQYHQLIAAMKRAEKKIDPVLVIFKDQVLYLKHNLNAQAISSLKGELRTIESDVSVLIDAMQQSINEANSFINTMEKK</sequence>
<keyword evidence="2" id="KW-0732">Signal</keyword>